<reference evidence="1" key="1">
    <citation type="submission" date="2020-03" db="EMBL/GenBank/DDBJ databases">
        <title>The deep terrestrial virosphere.</title>
        <authorList>
            <person name="Holmfeldt K."/>
            <person name="Nilsson E."/>
            <person name="Simone D."/>
            <person name="Lopez-Fernandez M."/>
            <person name="Wu X."/>
            <person name="de Brujin I."/>
            <person name="Lundin D."/>
            <person name="Andersson A."/>
            <person name="Bertilsson S."/>
            <person name="Dopson M."/>
        </authorList>
    </citation>
    <scope>NUCLEOTIDE SEQUENCE</scope>
    <source>
        <strain evidence="3">MM415A00172</strain>
        <strain evidence="2">MM415B00296</strain>
        <strain evidence="1">TM448A01366</strain>
    </source>
</reference>
<dbReference type="EMBL" id="MT144138">
    <property type="protein sequence ID" value="QJA49471.1"/>
    <property type="molecule type" value="Genomic_DNA"/>
</dbReference>
<dbReference type="EMBL" id="MT141566">
    <property type="protein sequence ID" value="QJA67156.1"/>
    <property type="molecule type" value="Genomic_DNA"/>
</dbReference>
<sequence>MKHGPWELVTLGTLANRVAALETKVRQLECPHEKVEFNQAIIVPCLYRVVCKKCGKLIKTIPRDEMLKMQKDILGLELKEINESLEGRST</sequence>
<evidence type="ECO:0000313" key="3">
    <source>
        <dbReference type="EMBL" id="QJA84722.1"/>
    </source>
</evidence>
<evidence type="ECO:0000313" key="1">
    <source>
        <dbReference type="EMBL" id="QJA49471.1"/>
    </source>
</evidence>
<gene>
    <name evidence="3" type="ORF">MM415A00172_0066</name>
    <name evidence="2" type="ORF">MM415B00296_0062</name>
    <name evidence="1" type="ORF">TM448A01366_0017</name>
</gene>
<dbReference type="AlphaFoldDB" id="A0A6H1ZPX2"/>
<evidence type="ECO:0000313" key="2">
    <source>
        <dbReference type="EMBL" id="QJA67156.1"/>
    </source>
</evidence>
<dbReference type="EMBL" id="MT142533">
    <property type="protein sequence ID" value="QJA84722.1"/>
    <property type="molecule type" value="Genomic_DNA"/>
</dbReference>
<accession>A0A6H1ZPX2</accession>
<name>A0A6H1ZPX2_9ZZZZ</name>
<proteinExistence type="predicted"/>
<organism evidence="1">
    <name type="scientific">viral metagenome</name>
    <dbReference type="NCBI Taxonomy" id="1070528"/>
    <lineage>
        <taxon>unclassified sequences</taxon>
        <taxon>metagenomes</taxon>
        <taxon>organismal metagenomes</taxon>
    </lineage>
</organism>
<protein>
    <submittedName>
        <fullName evidence="1">Uncharacterized protein</fullName>
    </submittedName>
</protein>